<protein>
    <submittedName>
        <fullName evidence="11">RNA polymerase factor sigma-54</fullName>
    </submittedName>
</protein>
<dbReference type="EMBL" id="JAIULA010000004">
    <property type="protein sequence ID" value="MCP0886342.1"/>
    <property type="molecule type" value="Genomic_DNA"/>
</dbReference>
<keyword evidence="6" id="KW-0731">Sigma factor</keyword>
<dbReference type="GO" id="GO:0006352">
    <property type="term" value="P:DNA-templated transcription initiation"/>
    <property type="evidence" value="ECO:0007669"/>
    <property type="project" value="InterPro"/>
</dbReference>
<evidence type="ECO:0000256" key="4">
    <source>
        <dbReference type="ARBA" id="ARBA00022695"/>
    </source>
</evidence>
<sequence length="436" mass="51050">MSLEQGFSQQQKQIQKLAMTQKMQQSIQILKYNIDELQNFLKQKELENPFISVSTQIYNSTNGFKQNKEDWQNYTAIHKKQSLFEYLLDQVHLTMRKTELRYWVIYLIEHLDSNGYLKINLENIQAQYSVSQIVLYDALTLLQRLDPPGVGARNLQECLLLQIEEDDYAPKLADTILKNDFVNFTDKKWELIAKKYEIEKKDIQQILDYVRTLSPAPGAAYSQDEIGYIIPDLIVIDENDILSIKATKQAKSHIVFRQRYYNSLVNTKDNDVLQYMNLKKKEYEQLQQDVQQRENTVLLVGKEILKFQHDFFVNDSHPLKRLLLRDVAHKLQLHESTISRAVNGKYIQTSFGIFELKHFFSQAGNYQRSDGKQVSASTVKQKIKALINEEDKRKPLSDQKIAIELSNVGLKLSRRTVAKYREQLDILGSSKRKRFE</sequence>
<dbReference type="InterPro" id="IPR038709">
    <property type="entry name" value="RpoN_core-bd_sf"/>
</dbReference>
<keyword evidence="5" id="KW-0805">Transcription regulation</keyword>
<dbReference type="InterPro" id="IPR007046">
    <property type="entry name" value="RNA_pol_sigma_54_core-bd"/>
</dbReference>
<keyword evidence="2" id="KW-0240">DNA-directed RNA polymerase</keyword>
<name>A0A9X2FHU1_9LACO</name>
<dbReference type="GO" id="GO:0003677">
    <property type="term" value="F:DNA binding"/>
    <property type="evidence" value="ECO:0007669"/>
    <property type="project" value="UniProtKB-KW"/>
</dbReference>
<evidence type="ECO:0000259" key="9">
    <source>
        <dbReference type="Pfam" id="PF04552"/>
    </source>
</evidence>
<keyword evidence="7" id="KW-0238">DNA-binding</keyword>
<evidence type="ECO:0000313" key="12">
    <source>
        <dbReference type="Proteomes" id="UP001139006"/>
    </source>
</evidence>
<gene>
    <name evidence="11" type="primary">rpoN</name>
    <name evidence="11" type="ORF">LB941_03195</name>
</gene>
<dbReference type="PRINTS" id="PR00045">
    <property type="entry name" value="SIGMA54FCT"/>
</dbReference>
<dbReference type="RefSeq" id="WP_253359420.1">
    <property type="nucleotide sequence ID" value="NZ_JAIULA010000004.1"/>
</dbReference>
<reference evidence="11 12" key="1">
    <citation type="journal article" date="2023" name="Int. J. Syst. Evol. Microbiol.">
        <title>Ligilactobacillus ubinensis sp. nov., a novel species isolated from the wild ferment of a durian fruit (Durio zibethinus).</title>
        <authorList>
            <person name="Heng Y.C."/>
            <person name="Menon N."/>
            <person name="Chen B."/>
            <person name="Loo B.Z.L."/>
            <person name="Wong G.W.J."/>
            <person name="Lim A.C.H."/>
            <person name="Silvaraju S."/>
            <person name="Kittelmann S."/>
        </authorList>
    </citation>
    <scope>NUCLEOTIDE SEQUENCE [LARGE SCALE GENOMIC DNA]</scope>
    <source>
        <strain evidence="11 12">WILCCON 0076</strain>
    </source>
</reference>
<dbReference type="GO" id="GO:0000428">
    <property type="term" value="C:DNA-directed RNA polymerase complex"/>
    <property type="evidence" value="ECO:0007669"/>
    <property type="project" value="UniProtKB-KW"/>
</dbReference>
<evidence type="ECO:0000313" key="11">
    <source>
        <dbReference type="EMBL" id="MCP0886342.1"/>
    </source>
</evidence>
<keyword evidence="3" id="KW-0808">Transferase</keyword>
<feature type="domain" description="RNA polymerase sigma factor 54 DNA-binding" evidence="9">
    <location>
        <begin position="274"/>
        <end position="434"/>
    </location>
</feature>
<feature type="domain" description="RNA polymerase sigma factor 54 core-binding" evidence="10">
    <location>
        <begin position="76"/>
        <end position="260"/>
    </location>
</feature>
<keyword evidence="8" id="KW-0804">Transcription</keyword>
<proteinExistence type="inferred from homology"/>
<evidence type="ECO:0000256" key="6">
    <source>
        <dbReference type="ARBA" id="ARBA00023082"/>
    </source>
</evidence>
<dbReference type="GO" id="GO:0016779">
    <property type="term" value="F:nucleotidyltransferase activity"/>
    <property type="evidence" value="ECO:0007669"/>
    <property type="project" value="UniProtKB-KW"/>
</dbReference>
<dbReference type="Proteomes" id="UP001139006">
    <property type="component" value="Unassembled WGS sequence"/>
</dbReference>
<dbReference type="PANTHER" id="PTHR32248:SF4">
    <property type="entry name" value="RNA POLYMERASE SIGMA-54 FACTOR"/>
    <property type="match status" value="1"/>
</dbReference>
<comment type="caution">
    <text evidence="11">The sequence shown here is derived from an EMBL/GenBank/DDBJ whole genome shotgun (WGS) entry which is preliminary data.</text>
</comment>
<evidence type="ECO:0000256" key="2">
    <source>
        <dbReference type="ARBA" id="ARBA00022478"/>
    </source>
</evidence>
<comment type="similarity">
    <text evidence="1">Belongs to the sigma-54 factor family.</text>
</comment>
<evidence type="ECO:0000256" key="5">
    <source>
        <dbReference type="ARBA" id="ARBA00023015"/>
    </source>
</evidence>
<dbReference type="AlphaFoldDB" id="A0A9X2FHU1"/>
<dbReference type="Pfam" id="PF00309">
    <property type="entry name" value="Sigma54_AID"/>
    <property type="match status" value="1"/>
</dbReference>
<dbReference type="Pfam" id="PF04552">
    <property type="entry name" value="Sigma54_DBD"/>
    <property type="match status" value="1"/>
</dbReference>
<evidence type="ECO:0000259" key="10">
    <source>
        <dbReference type="Pfam" id="PF04963"/>
    </source>
</evidence>
<evidence type="ECO:0000256" key="3">
    <source>
        <dbReference type="ARBA" id="ARBA00022679"/>
    </source>
</evidence>
<dbReference type="Gene3D" id="1.10.10.60">
    <property type="entry name" value="Homeodomain-like"/>
    <property type="match status" value="1"/>
</dbReference>
<dbReference type="PROSITE" id="PS50044">
    <property type="entry name" value="SIGMA54_3"/>
    <property type="match status" value="1"/>
</dbReference>
<dbReference type="Pfam" id="PF04963">
    <property type="entry name" value="Sigma54_CBD"/>
    <property type="match status" value="1"/>
</dbReference>
<evidence type="ECO:0000256" key="1">
    <source>
        <dbReference type="ARBA" id="ARBA00008798"/>
    </source>
</evidence>
<accession>A0A9X2FHU1</accession>
<dbReference type="NCBIfam" id="TIGR02395">
    <property type="entry name" value="rpoN_sigma"/>
    <property type="match status" value="1"/>
</dbReference>
<dbReference type="PROSITE" id="PS00718">
    <property type="entry name" value="SIGMA54_2"/>
    <property type="match status" value="1"/>
</dbReference>
<dbReference type="Gene3D" id="1.10.10.1330">
    <property type="entry name" value="RNA polymerase sigma-54 factor, core-binding domain"/>
    <property type="match status" value="1"/>
</dbReference>
<dbReference type="GO" id="GO:0016987">
    <property type="term" value="F:sigma factor activity"/>
    <property type="evidence" value="ECO:0007669"/>
    <property type="project" value="UniProtKB-KW"/>
</dbReference>
<dbReference type="InterPro" id="IPR007634">
    <property type="entry name" value="RNA_pol_sigma_54_DNA-bd"/>
</dbReference>
<keyword evidence="12" id="KW-1185">Reference proteome</keyword>
<dbReference type="PIRSF" id="PIRSF000774">
    <property type="entry name" value="RpoN"/>
    <property type="match status" value="1"/>
</dbReference>
<dbReference type="PANTHER" id="PTHR32248">
    <property type="entry name" value="RNA POLYMERASE SIGMA-54 FACTOR"/>
    <property type="match status" value="1"/>
</dbReference>
<evidence type="ECO:0000256" key="7">
    <source>
        <dbReference type="ARBA" id="ARBA00023125"/>
    </source>
</evidence>
<dbReference type="InterPro" id="IPR000394">
    <property type="entry name" value="RNA_pol_sigma_54"/>
</dbReference>
<dbReference type="GO" id="GO:0001216">
    <property type="term" value="F:DNA-binding transcription activator activity"/>
    <property type="evidence" value="ECO:0007669"/>
    <property type="project" value="InterPro"/>
</dbReference>
<evidence type="ECO:0000256" key="8">
    <source>
        <dbReference type="ARBA" id="ARBA00023163"/>
    </source>
</evidence>
<keyword evidence="4" id="KW-0548">Nucleotidyltransferase</keyword>
<organism evidence="11 12">
    <name type="scientific">Ligilactobacillus ubinensis</name>
    <dbReference type="NCBI Taxonomy" id="2876789"/>
    <lineage>
        <taxon>Bacteria</taxon>
        <taxon>Bacillati</taxon>
        <taxon>Bacillota</taxon>
        <taxon>Bacilli</taxon>
        <taxon>Lactobacillales</taxon>
        <taxon>Lactobacillaceae</taxon>
        <taxon>Ligilactobacillus</taxon>
    </lineage>
</organism>